<proteinExistence type="predicted"/>
<evidence type="ECO:0000313" key="1">
    <source>
        <dbReference type="EMBL" id="CAH6315857.1"/>
    </source>
</evidence>
<organism evidence="1 4">
    <name type="scientific">Enterobacter agglomerans</name>
    <name type="common">Erwinia herbicola</name>
    <name type="synonym">Pantoea agglomerans</name>
    <dbReference type="NCBI Taxonomy" id="549"/>
    <lineage>
        <taxon>Bacteria</taxon>
        <taxon>Pseudomonadati</taxon>
        <taxon>Pseudomonadota</taxon>
        <taxon>Gammaproteobacteria</taxon>
        <taxon>Enterobacterales</taxon>
        <taxon>Erwiniaceae</taxon>
        <taxon>Pantoea</taxon>
        <taxon>Pantoea agglomerans group</taxon>
    </lineage>
</organism>
<evidence type="ECO:0000313" key="2">
    <source>
        <dbReference type="EMBL" id="PWJ74922.1"/>
    </source>
</evidence>
<name>A0AAN2FGV0_ENTAG</name>
<evidence type="ECO:0000313" key="3">
    <source>
        <dbReference type="Proteomes" id="UP000245996"/>
    </source>
</evidence>
<reference evidence="2 3" key="1">
    <citation type="submission" date="2018-05" db="EMBL/GenBank/DDBJ databases">
        <title>Genomic Encyclopedia of Type Strains, Phase IV (KMG-V): Genome sequencing to study the core and pangenomes of soil and plant-associated prokaryotes.</title>
        <authorList>
            <person name="Whitman W."/>
        </authorList>
    </citation>
    <scope>NUCLEOTIDE SEQUENCE [LARGE SCALE GENOMIC DNA]</scope>
    <source>
        <strain evidence="2 3">PNG 92-11</strain>
    </source>
</reference>
<sequence length="71" mass="8375">MLLSVECGIVYQKINNTCTHWQTRAGGKGRDRVWLNSETESFVLNWLANQLQKTNDRFINGYKWIRYAVTH</sequence>
<dbReference type="EMBL" id="QGHE01000014">
    <property type="protein sequence ID" value="PWJ74922.1"/>
    <property type="molecule type" value="Genomic_DNA"/>
</dbReference>
<dbReference type="Proteomes" id="UP001158961">
    <property type="component" value="Chromosome"/>
</dbReference>
<dbReference type="EMBL" id="OW970315">
    <property type="protein sequence ID" value="CAH6315857.1"/>
    <property type="molecule type" value="Genomic_DNA"/>
</dbReference>
<protein>
    <submittedName>
        <fullName evidence="1">Uncharacterized protein</fullName>
    </submittedName>
</protein>
<gene>
    <name evidence="2" type="ORF">C7430_11457</name>
    <name evidence="1" type="ORF">DAPPPG734_15050</name>
</gene>
<accession>A0AAN2FGV0</accession>
<reference evidence="1" key="2">
    <citation type="submission" date="2022-05" db="EMBL/GenBank/DDBJ databases">
        <authorList>
            <person name="Pothier F. J."/>
        </authorList>
    </citation>
    <scope>NUCLEOTIDE SEQUENCE</scope>
    <source>
        <strain evidence="1">DAPP-PG734</strain>
    </source>
</reference>
<evidence type="ECO:0000313" key="4">
    <source>
        <dbReference type="Proteomes" id="UP001158961"/>
    </source>
</evidence>
<dbReference type="AlphaFoldDB" id="A0AAN2FGV0"/>
<dbReference type="Proteomes" id="UP000245996">
    <property type="component" value="Unassembled WGS sequence"/>
</dbReference>